<protein>
    <recommendedName>
        <fullName evidence="4">ABC transporter domain-containing protein</fullName>
    </recommendedName>
</protein>
<dbReference type="EMBL" id="BARU01034070">
    <property type="protein sequence ID" value="GAH61861.1"/>
    <property type="molecule type" value="Genomic_DNA"/>
</dbReference>
<evidence type="ECO:0000256" key="2">
    <source>
        <dbReference type="ARBA" id="ARBA00022741"/>
    </source>
</evidence>
<dbReference type="CDD" id="cd03257">
    <property type="entry name" value="ABC_NikE_OppD_transporters"/>
    <property type="match status" value="1"/>
</dbReference>
<dbReference type="AlphaFoldDB" id="X1GVA7"/>
<keyword evidence="3" id="KW-0067">ATP-binding</keyword>
<keyword evidence="2" id="KW-0547">Nucleotide-binding</keyword>
<comment type="caution">
    <text evidence="5">The sequence shown here is derived from an EMBL/GenBank/DDBJ whole genome shotgun (WGS) entry which is preliminary data.</text>
</comment>
<proteinExistence type="predicted"/>
<evidence type="ECO:0000256" key="1">
    <source>
        <dbReference type="ARBA" id="ARBA00022448"/>
    </source>
</evidence>
<dbReference type="GO" id="GO:0016887">
    <property type="term" value="F:ATP hydrolysis activity"/>
    <property type="evidence" value="ECO:0007669"/>
    <property type="project" value="InterPro"/>
</dbReference>
<evidence type="ECO:0000259" key="4">
    <source>
        <dbReference type="PROSITE" id="PS50893"/>
    </source>
</evidence>
<evidence type="ECO:0000313" key="5">
    <source>
        <dbReference type="EMBL" id="GAH61861.1"/>
    </source>
</evidence>
<accession>X1GVA7</accession>
<reference evidence="5" key="1">
    <citation type="journal article" date="2014" name="Front. Microbiol.">
        <title>High frequency of phylogenetically diverse reductive dehalogenase-homologous genes in deep subseafloor sedimentary metagenomes.</title>
        <authorList>
            <person name="Kawai M."/>
            <person name="Futagami T."/>
            <person name="Toyoda A."/>
            <person name="Takaki Y."/>
            <person name="Nishi S."/>
            <person name="Hori S."/>
            <person name="Arai W."/>
            <person name="Tsubouchi T."/>
            <person name="Morono Y."/>
            <person name="Uchiyama I."/>
            <person name="Ito T."/>
            <person name="Fujiyama A."/>
            <person name="Inagaki F."/>
            <person name="Takami H."/>
        </authorList>
    </citation>
    <scope>NUCLEOTIDE SEQUENCE</scope>
    <source>
        <strain evidence="5">Expedition CK06-06</strain>
    </source>
</reference>
<feature type="non-terminal residue" evidence="5">
    <location>
        <position position="194"/>
    </location>
</feature>
<dbReference type="PANTHER" id="PTHR43776">
    <property type="entry name" value="TRANSPORT ATP-BINDING PROTEIN"/>
    <property type="match status" value="1"/>
</dbReference>
<evidence type="ECO:0000256" key="3">
    <source>
        <dbReference type="ARBA" id="ARBA00022840"/>
    </source>
</evidence>
<dbReference type="InterPro" id="IPR050319">
    <property type="entry name" value="ABC_transp_ATP-bind"/>
</dbReference>
<dbReference type="InterPro" id="IPR003439">
    <property type="entry name" value="ABC_transporter-like_ATP-bd"/>
</dbReference>
<name>X1GVA7_9ZZZZ</name>
<feature type="domain" description="ABC transporter" evidence="4">
    <location>
        <begin position="1"/>
        <end position="194"/>
    </location>
</feature>
<dbReference type="SUPFAM" id="SSF52540">
    <property type="entry name" value="P-loop containing nucleoside triphosphate hydrolases"/>
    <property type="match status" value="1"/>
</dbReference>
<dbReference type="GO" id="GO:0005524">
    <property type="term" value="F:ATP binding"/>
    <property type="evidence" value="ECO:0007669"/>
    <property type="project" value="UniProtKB-KW"/>
</dbReference>
<dbReference type="PROSITE" id="PS50893">
    <property type="entry name" value="ABC_TRANSPORTER_2"/>
    <property type="match status" value="1"/>
</dbReference>
<dbReference type="Gene3D" id="3.40.50.300">
    <property type="entry name" value="P-loop containing nucleotide triphosphate hydrolases"/>
    <property type="match status" value="1"/>
</dbReference>
<sequence>MGESGCGKSTLVNTILRLEEPTSGEVILEEKNVFCLNKKEMLQLRKKIQIVFQDPFWSLNPRWLIKDIVGEPLYVHLNLSLGELLTKVEKLLEMVGIPKTALYKYPHEFSGGERQRIAIARTLALEPNFVILDEPTSSIDVFSQNQILELLEKLKEEFNLTYILISHDLSVVKSMADKIAIMYLGKVVEYGPAE</sequence>
<dbReference type="GO" id="GO:0055085">
    <property type="term" value="P:transmembrane transport"/>
    <property type="evidence" value="ECO:0007669"/>
    <property type="project" value="UniProtKB-ARBA"/>
</dbReference>
<dbReference type="InterPro" id="IPR017871">
    <property type="entry name" value="ABC_transporter-like_CS"/>
</dbReference>
<dbReference type="PANTHER" id="PTHR43776:SF8">
    <property type="entry name" value="ABC TRANSPORTER, ATP-BINDING PROTEIN"/>
    <property type="match status" value="1"/>
</dbReference>
<keyword evidence="1" id="KW-0813">Transport</keyword>
<dbReference type="SMART" id="SM00382">
    <property type="entry name" value="AAA"/>
    <property type="match status" value="1"/>
</dbReference>
<organism evidence="5">
    <name type="scientific">marine sediment metagenome</name>
    <dbReference type="NCBI Taxonomy" id="412755"/>
    <lineage>
        <taxon>unclassified sequences</taxon>
        <taxon>metagenomes</taxon>
        <taxon>ecological metagenomes</taxon>
    </lineage>
</organism>
<dbReference type="PROSITE" id="PS00211">
    <property type="entry name" value="ABC_TRANSPORTER_1"/>
    <property type="match status" value="1"/>
</dbReference>
<gene>
    <name evidence="5" type="ORF">S03H2_53523</name>
</gene>
<dbReference type="InterPro" id="IPR027417">
    <property type="entry name" value="P-loop_NTPase"/>
</dbReference>
<dbReference type="Pfam" id="PF00005">
    <property type="entry name" value="ABC_tran"/>
    <property type="match status" value="1"/>
</dbReference>
<dbReference type="InterPro" id="IPR003593">
    <property type="entry name" value="AAA+_ATPase"/>
</dbReference>